<evidence type="ECO:0000256" key="3">
    <source>
        <dbReference type="ARBA" id="ARBA00022777"/>
    </source>
</evidence>
<comment type="similarity">
    <text evidence="1">Belongs to the carbohydrate kinase PfkB family.</text>
</comment>
<dbReference type="Gene3D" id="3.40.1190.20">
    <property type="match status" value="1"/>
</dbReference>
<evidence type="ECO:0000313" key="5">
    <source>
        <dbReference type="EMBL" id="SMX46427.1"/>
    </source>
</evidence>
<proteinExistence type="inferred from homology"/>
<dbReference type="EC" id="2.7.1.45" evidence="5"/>
<dbReference type="Proteomes" id="UP000220836">
    <property type="component" value="Unassembled WGS sequence"/>
</dbReference>
<dbReference type="PANTHER" id="PTHR43085">
    <property type="entry name" value="HEXOKINASE FAMILY MEMBER"/>
    <property type="match status" value="1"/>
</dbReference>
<evidence type="ECO:0000256" key="1">
    <source>
        <dbReference type="ARBA" id="ARBA00010688"/>
    </source>
</evidence>
<dbReference type="GO" id="GO:0005829">
    <property type="term" value="C:cytosol"/>
    <property type="evidence" value="ECO:0007669"/>
    <property type="project" value="TreeGrafter"/>
</dbReference>
<dbReference type="Pfam" id="PF00294">
    <property type="entry name" value="PfkB"/>
    <property type="match status" value="1"/>
</dbReference>
<reference evidence="5 6" key="1">
    <citation type="submission" date="2017-05" db="EMBL/GenBank/DDBJ databases">
        <authorList>
            <person name="Song R."/>
            <person name="Chenine A.L."/>
            <person name="Ruprecht R.M."/>
        </authorList>
    </citation>
    <scope>NUCLEOTIDE SEQUENCE [LARGE SCALE GENOMIC DNA]</scope>
    <source>
        <strain evidence="5 6">CECT 8663</strain>
    </source>
</reference>
<sequence length="306" mass="33036">MNRFLCLGECMVELAPTSDGLYRMGYAGDTFNCAWYARQLLGDDWTVQYGTVVGQDAASDGMLEYMENHGIDTSTIRRVPDRTVGLYSIQLKNGERSFSYWRGEAAARLLADDEAWLDSILKDRQVIQFSGITLAILSPEKRQVLARALARAREGGALVAFDTNLRPKLWESEQAMRDGLVLGASVADVVLPSFDEEEACFGDKTQADTIARYREVGAKVIAVKNGKDTCHVWAEGVGESLVTPAVVTNVVDSTAAGDSFAGGFLVTLVQGATAAEATKEASELAAQVIQRRGALAPDIFGKGHAT</sequence>
<gene>
    <name evidence="5" type="primary">kdgK_1</name>
    <name evidence="5" type="ORF">PEV8663_03281</name>
</gene>
<dbReference type="GO" id="GO:0008673">
    <property type="term" value="F:2-dehydro-3-deoxygluconokinase activity"/>
    <property type="evidence" value="ECO:0007669"/>
    <property type="project" value="UniProtKB-EC"/>
</dbReference>
<dbReference type="PANTHER" id="PTHR43085:SF15">
    <property type="entry name" value="2-DEHYDRO-3-DEOXYGLUCONOKINASE"/>
    <property type="match status" value="1"/>
</dbReference>
<dbReference type="InterPro" id="IPR029056">
    <property type="entry name" value="Ribokinase-like"/>
</dbReference>
<dbReference type="InterPro" id="IPR011611">
    <property type="entry name" value="PfkB_dom"/>
</dbReference>
<feature type="domain" description="Carbohydrate kinase PfkB" evidence="4">
    <location>
        <begin position="2"/>
        <end position="296"/>
    </location>
</feature>
<dbReference type="GO" id="GO:0042840">
    <property type="term" value="P:D-glucuronate catabolic process"/>
    <property type="evidence" value="ECO:0007669"/>
    <property type="project" value="TreeGrafter"/>
</dbReference>
<dbReference type="GO" id="GO:0019698">
    <property type="term" value="P:D-galacturonate catabolic process"/>
    <property type="evidence" value="ECO:0007669"/>
    <property type="project" value="TreeGrafter"/>
</dbReference>
<keyword evidence="2 5" id="KW-0808">Transferase</keyword>
<keyword evidence="6" id="KW-1185">Reference proteome</keyword>
<organism evidence="5 6">
    <name type="scientific">Pelagimonas varians</name>
    <dbReference type="NCBI Taxonomy" id="696760"/>
    <lineage>
        <taxon>Bacteria</taxon>
        <taxon>Pseudomonadati</taxon>
        <taxon>Pseudomonadota</taxon>
        <taxon>Alphaproteobacteria</taxon>
        <taxon>Rhodobacterales</taxon>
        <taxon>Roseobacteraceae</taxon>
        <taxon>Pelagimonas</taxon>
    </lineage>
</organism>
<dbReference type="PROSITE" id="PS00584">
    <property type="entry name" value="PFKB_KINASES_2"/>
    <property type="match status" value="1"/>
</dbReference>
<name>A0A238KUP4_9RHOB</name>
<dbReference type="EMBL" id="FXYH01000013">
    <property type="protein sequence ID" value="SMX46427.1"/>
    <property type="molecule type" value="Genomic_DNA"/>
</dbReference>
<dbReference type="SUPFAM" id="SSF53613">
    <property type="entry name" value="Ribokinase-like"/>
    <property type="match status" value="1"/>
</dbReference>
<dbReference type="InterPro" id="IPR002173">
    <property type="entry name" value="Carboh/pur_kinase_PfkB_CS"/>
</dbReference>
<dbReference type="RefSeq" id="WP_097805754.1">
    <property type="nucleotide sequence ID" value="NZ_FXYH01000013.1"/>
</dbReference>
<dbReference type="OrthoDB" id="9776822at2"/>
<dbReference type="CDD" id="cd01166">
    <property type="entry name" value="KdgK"/>
    <property type="match status" value="1"/>
</dbReference>
<evidence type="ECO:0000259" key="4">
    <source>
        <dbReference type="Pfam" id="PF00294"/>
    </source>
</evidence>
<evidence type="ECO:0000256" key="2">
    <source>
        <dbReference type="ARBA" id="ARBA00022679"/>
    </source>
</evidence>
<evidence type="ECO:0000313" key="6">
    <source>
        <dbReference type="Proteomes" id="UP000220836"/>
    </source>
</evidence>
<keyword evidence="3 5" id="KW-0418">Kinase</keyword>
<dbReference type="InterPro" id="IPR050306">
    <property type="entry name" value="PfkB_Carbo_kinase"/>
</dbReference>
<protein>
    <submittedName>
        <fullName evidence="5">2-dehydro-3-deoxygluconokinase</fullName>
        <ecNumber evidence="5">2.7.1.45</ecNumber>
    </submittedName>
</protein>
<dbReference type="AlphaFoldDB" id="A0A238KUP4"/>
<accession>A0A238KUP4</accession>
<dbReference type="GO" id="GO:0006974">
    <property type="term" value="P:DNA damage response"/>
    <property type="evidence" value="ECO:0007669"/>
    <property type="project" value="TreeGrafter"/>
</dbReference>